<keyword evidence="1" id="KW-1133">Transmembrane helix</keyword>
<gene>
    <name evidence="2" type="ORF">KSS96_22100</name>
</gene>
<dbReference type="EMBL" id="CP077079">
    <property type="protein sequence ID" value="QXH66279.1"/>
    <property type="molecule type" value="Genomic_DNA"/>
</dbReference>
<evidence type="ECO:0000256" key="1">
    <source>
        <dbReference type="SAM" id="Phobius"/>
    </source>
</evidence>
<protein>
    <recommendedName>
        <fullName evidence="4">Major facilitator superfamily (MFS) profile domain-containing protein</fullName>
    </recommendedName>
</protein>
<name>A0ABX8NXU0_9PSED</name>
<evidence type="ECO:0008006" key="4">
    <source>
        <dbReference type="Google" id="ProtNLM"/>
    </source>
</evidence>
<dbReference type="RefSeq" id="WP_217855323.1">
    <property type="nucleotide sequence ID" value="NZ_CP077079.1"/>
</dbReference>
<keyword evidence="3" id="KW-1185">Reference proteome</keyword>
<reference evidence="2" key="1">
    <citation type="journal article" date="2021" name="Microorganisms">
        <title>The Ever-Expanding Pseudomonas Genus: Description of 43 New Species and Partition of the Pseudomonas putida Group.</title>
        <authorList>
            <person name="Girard L."/>
            <person name="Lood C."/>
            <person name="Hofte M."/>
            <person name="Vandamme P."/>
            <person name="Rokni-Zadeh H."/>
            <person name="van Noort V."/>
            <person name="Lavigne R."/>
            <person name="De Mot R."/>
        </authorList>
    </citation>
    <scope>NUCLEOTIDE SEQUENCE</scope>
    <source>
        <strain evidence="2">SWRI132</strain>
    </source>
</reference>
<feature type="transmembrane region" description="Helical" evidence="1">
    <location>
        <begin position="69"/>
        <end position="92"/>
    </location>
</feature>
<proteinExistence type="predicted"/>
<feature type="transmembrane region" description="Helical" evidence="1">
    <location>
        <begin position="104"/>
        <end position="125"/>
    </location>
</feature>
<organism evidence="2 3">
    <name type="scientific">Pseudomonas asgharzadehiana</name>
    <dbReference type="NCBI Taxonomy" id="2842349"/>
    <lineage>
        <taxon>Bacteria</taxon>
        <taxon>Pseudomonadati</taxon>
        <taxon>Pseudomonadota</taxon>
        <taxon>Gammaproteobacteria</taxon>
        <taxon>Pseudomonadales</taxon>
        <taxon>Pseudomonadaceae</taxon>
        <taxon>Pseudomonas</taxon>
    </lineage>
</organism>
<evidence type="ECO:0000313" key="2">
    <source>
        <dbReference type="EMBL" id="QXH66279.1"/>
    </source>
</evidence>
<accession>A0ABX8NXU0</accession>
<sequence>MSLHERTRLYLQYGTLAVRDYCIEKGYLATFERLGVEMIMPGCGACANCGPGSSTRADQVTVSAINRSIAIAGGIAAVNTVGQLSGMVAPLLVGYINDVGGNTYLGMLALAPFCLICTGVVYWGLPDDRTTGKPARRFMNVARLGR</sequence>
<keyword evidence="1" id="KW-0812">Transmembrane</keyword>
<evidence type="ECO:0000313" key="3">
    <source>
        <dbReference type="Proteomes" id="UP000886848"/>
    </source>
</evidence>
<dbReference type="Proteomes" id="UP000886848">
    <property type="component" value="Chromosome"/>
</dbReference>
<keyword evidence="1" id="KW-0472">Membrane</keyword>